<proteinExistence type="inferred from homology"/>
<keyword evidence="5 9" id="KW-0822">Tryptophan biosynthesis</keyword>
<accession>A0AAW8J9N5</accession>
<dbReference type="AlphaFoldDB" id="A0AAW8J9N5"/>
<dbReference type="PANTHER" id="PTHR43406:SF1">
    <property type="entry name" value="TRYPTOPHAN SYNTHASE ALPHA CHAIN, CHLOROPLASTIC"/>
    <property type="match status" value="1"/>
</dbReference>
<keyword evidence="4 9" id="KW-0028">Amino-acid biosynthesis</keyword>
<name>A0AAW8J9N5_9GAMM</name>
<evidence type="ECO:0000256" key="5">
    <source>
        <dbReference type="ARBA" id="ARBA00022822"/>
    </source>
</evidence>
<sequence length="260" mass="27797">MNRLTQKLQQLKQQQQSGLVCYFTAGDPDFSASVDLFSQLGTAGADIIEIGVAFSDPVADGEVIQAAHARALNAGQTVAKTVELLRAVREKDTKTPMVLMTYLNPILQYGIEKLAAETENILDAILIVDAPLEYQAQFKSVLGAKNIQCISMAAPTTPAPRLKQIAAQAEGFLYYVSATGLTGGSLEIAQLEKRLEQIKPVFDVPVAVGFGIKNQAQIQALNHKADLVIVGSALVETFAQQGLAATLAQVQDFASALKKP</sequence>
<dbReference type="PROSITE" id="PS00167">
    <property type="entry name" value="TRP_SYNTHASE_ALPHA"/>
    <property type="match status" value="1"/>
</dbReference>
<comment type="function">
    <text evidence="1 9">The alpha subunit is responsible for the aldol cleavage of indoleglycerol phosphate to indole and glyceraldehyde 3-phosphate.</text>
</comment>
<protein>
    <recommendedName>
        <fullName evidence="9">Tryptophan synthase alpha chain</fullName>
        <ecNumber evidence="9">4.2.1.20</ecNumber>
    </recommendedName>
</protein>
<dbReference type="GO" id="GO:0004834">
    <property type="term" value="F:tryptophan synthase activity"/>
    <property type="evidence" value="ECO:0007669"/>
    <property type="project" value="UniProtKB-UniRule"/>
</dbReference>
<evidence type="ECO:0000256" key="1">
    <source>
        <dbReference type="ARBA" id="ARBA00003365"/>
    </source>
</evidence>
<dbReference type="CDD" id="cd04724">
    <property type="entry name" value="Tryptophan_synthase_alpha"/>
    <property type="match status" value="1"/>
</dbReference>
<dbReference type="EMBL" id="JAVIDL010000026">
    <property type="protein sequence ID" value="MDQ8936529.1"/>
    <property type="molecule type" value="Genomic_DNA"/>
</dbReference>
<reference evidence="11" key="1">
    <citation type="submission" date="2023-08" db="EMBL/GenBank/DDBJ databases">
        <title>Emergence of clinically-relevant ST2 carbapenem-resistant Acinetobacter baumannii strains in hospital sewages in Zhejiang, East of China.</title>
        <authorList>
            <person name="Kaichao C."/>
            <person name="Zhang R."/>
        </authorList>
    </citation>
    <scope>NUCLEOTIDE SEQUENCE</scope>
    <source>
        <strain evidence="11">M-RB-37</strain>
    </source>
</reference>
<comment type="catalytic activity">
    <reaction evidence="8 9">
        <text>(1S,2R)-1-C-(indol-3-yl)glycerol 3-phosphate + L-serine = D-glyceraldehyde 3-phosphate + L-tryptophan + H2O</text>
        <dbReference type="Rhea" id="RHEA:10532"/>
        <dbReference type="ChEBI" id="CHEBI:15377"/>
        <dbReference type="ChEBI" id="CHEBI:33384"/>
        <dbReference type="ChEBI" id="CHEBI:57912"/>
        <dbReference type="ChEBI" id="CHEBI:58866"/>
        <dbReference type="ChEBI" id="CHEBI:59776"/>
        <dbReference type="EC" id="4.2.1.20"/>
    </reaction>
</comment>
<dbReference type="GO" id="GO:0005829">
    <property type="term" value="C:cytosol"/>
    <property type="evidence" value="ECO:0007669"/>
    <property type="project" value="TreeGrafter"/>
</dbReference>
<comment type="caution">
    <text evidence="11">The sequence shown here is derived from an EMBL/GenBank/DDBJ whole genome shotgun (WGS) entry which is preliminary data.</text>
</comment>
<dbReference type="NCBIfam" id="TIGR00262">
    <property type="entry name" value="trpA"/>
    <property type="match status" value="1"/>
</dbReference>
<comment type="similarity">
    <text evidence="9 10">Belongs to the TrpA family.</text>
</comment>
<dbReference type="InterPro" id="IPR011060">
    <property type="entry name" value="RibuloseP-bd_barrel"/>
</dbReference>
<evidence type="ECO:0000256" key="8">
    <source>
        <dbReference type="ARBA" id="ARBA00049047"/>
    </source>
</evidence>
<dbReference type="RefSeq" id="WP_308981778.1">
    <property type="nucleotide sequence ID" value="NZ_JAVIDL010000026.1"/>
</dbReference>
<evidence type="ECO:0000256" key="3">
    <source>
        <dbReference type="ARBA" id="ARBA00011270"/>
    </source>
</evidence>
<evidence type="ECO:0000313" key="11">
    <source>
        <dbReference type="EMBL" id="MDQ8936529.1"/>
    </source>
</evidence>
<evidence type="ECO:0000256" key="9">
    <source>
        <dbReference type="HAMAP-Rule" id="MF_00131"/>
    </source>
</evidence>
<comment type="subunit">
    <text evidence="3 9">Tetramer of two alpha and two beta chains.</text>
</comment>
<gene>
    <name evidence="9 11" type="primary">trpA</name>
    <name evidence="11" type="ORF">RFH47_12460</name>
</gene>
<evidence type="ECO:0000256" key="2">
    <source>
        <dbReference type="ARBA" id="ARBA00004733"/>
    </source>
</evidence>
<dbReference type="PANTHER" id="PTHR43406">
    <property type="entry name" value="TRYPTOPHAN SYNTHASE, ALPHA CHAIN"/>
    <property type="match status" value="1"/>
</dbReference>
<dbReference type="FunFam" id="3.20.20.70:FF:000037">
    <property type="entry name" value="Tryptophan synthase alpha chain"/>
    <property type="match status" value="1"/>
</dbReference>
<keyword evidence="6 9" id="KW-0057">Aromatic amino acid biosynthesis</keyword>
<evidence type="ECO:0000256" key="10">
    <source>
        <dbReference type="RuleBase" id="RU003662"/>
    </source>
</evidence>
<dbReference type="InterPro" id="IPR002028">
    <property type="entry name" value="Trp_synthase_suA"/>
</dbReference>
<dbReference type="SUPFAM" id="SSF51366">
    <property type="entry name" value="Ribulose-phoshate binding barrel"/>
    <property type="match status" value="1"/>
</dbReference>
<dbReference type="InterPro" id="IPR013785">
    <property type="entry name" value="Aldolase_TIM"/>
</dbReference>
<dbReference type="Gene3D" id="3.20.20.70">
    <property type="entry name" value="Aldolase class I"/>
    <property type="match status" value="1"/>
</dbReference>
<feature type="active site" description="Proton acceptor" evidence="9">
    <location>
        <position position="49"/>
    </location>
</feature>
<evidence type="ECO:0000256" key="6">
    <source>
        <dbReference type="ARBA" id="ARBA00023141"/>
    </source>
</evidence>
<dbReference type="HAMAP" id="MF_00131">
    <property type="entry name" value="Trp_synth_alpha"/>
    <property type="match status" value="1"/>
</dbReference>
<feature type="active site" description="Proton acceptor" evidence="9">
    <location>
        <position position="60"/>
    </location>
</feature>
<organism evidence="11 12">
    <name type="scientific">Acinetobacter rudis</name>
    <dbReference type="NCBI Taxonomy" id="632955"/>
    <lineage>
        <taxon>Bacteria</taxon>
        <taxon>Pseudomonadati</taxon>
        <taxon>Pseudomonadota</taxon>
        <taxon>Gammaproteobacteria</taxon>
        <taxon>Moraxellales</taxon>
        <taxon>Moraxellaceae</taxon>
        <taxon>Acinetobacter</taxon>
    </lineage>
</organism>
<evidence type="ECO:0000256" key="4">
    <source>
        <dbReference type="ARBA" id="ARBA00022605"/>
    </source>
</evidence>
<dbReference type="Pfam" id="PF00290">
    <property type="entry name" value="Trp_syntA"/>
    <property type="match status" value="1"/>
</dbReference>
<dbReference type="Proteomes" id="UP001243844">
    <property type="component" value="Unassembled WGS sequence"/>
</dbReference>
<evidence type="ECO:0000256" key="7">
    <source>
        <dbReference type="ARBA" id="ARBA00023239"/>
    </source>
</evidence>
<dbReference type="InterPro" id="IPR018204">
    <property type="entry name" value="Trp_synthase_alpha_AS"/>
</dbReference>
<keyword evidence="7 9" id="KW-0456">Lyase</keyword>
<dbReference type="EC" id="4.2.1.20" evidence="9"/>
<evidence type="ECO:0000313" key="12">
    <source>
        <dbReference type="Proteomes" id="UP001243844"/>
    </source>
</evidence>
<comment type="pathway">
    <text evidence="2 9">Amino-acid biosynthesis; L-tryptophan biosynthesis; L-tryptophan from chorismate: step 5/5.</text>
</comment>